<dbReference type="Proteomes" id="UP000249898">
    <property type="component" value="Chromosome"/>
</dbReference>
<dbReference type="EMBL" id="CP016181">
    <property type="protein sequence ID" value="AWY01921.1"/>
    <property type="molecule type" value="Genomic_DNA"/>
</dbReference>
<evidence type="ECO:0000313" key="2">
    <source>
        <dbReference type="EMBL" id="AWY01921.1"/>
    </source>
</evidence>
<accession>A0A2Z4PWG1</accession>
<name>A0A2Z4PWG1_9GAMM</name>
<evidence type="ECO:0008006" key="4">
    <source>
        <dbReference type="Google" id="ProtNLM"/>
    </source>
</evidence>
<protein>
    <recommendedName>
        <fullName evidence="4">Outer membrane protein beta-barrel domain-containing protein</fullName>
    </recommendedName>
</protein>
<proteinExistence type="predicted"/>
<feature type="signal peptide" evidence="1">
    <location>
        <begin position="1"/>
        <end position="21"/>
    </location>
</feature>
<evidence type="ECO:0000313" key="3">
    <source>
        <dbReference type="Proteomes" id="UP000249898"/>
    </source>
</evidence>
<organism evidence="2 3">
    <name type="scientific">Marinomonas primoryensis</name>
    <dbReference type="NCBI Taxonomy" id="178399"/>
    <lineage>
        <taxon>Bacteria</taxon>
        <taxon>Pseudomonadati</taxon>
        <taxon>Pseudomonadota</taxon>
        <taxon>Gammaproteobacteria</taxon>
        <taxon>Oceanospirillales</taxon>
        <taxon>Oceanospirillaceae</taxon>
        <taxon>Marinomonas</taxon>
    </lineage>
</organism>
<feature type="chain" id="PRO_5016403408" description="Outer membrane protein beta-barrel domain-containing protein" evidence="1">
    <location>
        <begin position="22"/>
        <end position="192"/>
    </location>
</feature>
<dbReference type="RefSeq" id="WP_112140828.1">
    <property type="nucleotide sequence ID" value="NZ_CP016181.1"/>
</dbReference>
<sequence length="192" mass="20522">MKSTKFAFTLSTLLLAGAANADILGANAEAGIFDGDDGSATYASLDVQHPIPLIPNLRIDVWDFESDPSGTDISHLDFTGYYGVGILWASIEGGVTFRSLDMDRGASSDSESVPMLFLAASLAIPGTGVTLAAESKSISSFDDVTITDQSFKIQYQPIPVLGLEVGYRSIDQETNFLNKDYDGYFIGVTLDI</sequence>
<keyword evidence="1" id="KW-0732">Signal</keyword>
<evidence type="ECO:0000256" key="1">
    <source>
        <dbReference type="SAM" id="SignalP"/>
    </source>
</evidence>
<dbReference type="AlphaFoldDB" id="A0A2Z4PWG1"/>
<gene>
    <name evidence="2" type="ORF">A8139_19660</name>
</gene>
<dbReference type="OrthoDB" id="6708408at2"/>
<reference evidence="2 3" key="1">
    <citation type="submission" date="2016-06" db="EMBL/GenBank/DDBJ databases">
        <title>The sequenced genome of the ice-adhering bacterium Marinomonas primoryensis, from Antarctica.</title>
        <authorList>
            <person name="Graham L."/>
            <person name="Vance T.D.R."/>
            <person name="Davies P.L."/>
        </authorList>
    </citation>
    <scope>NUCLEOTIDE SEQUENCE [LARGE SCALE GENOMIC DNA]</scope>
    <source>
        <strain evidence="2 3">AceL</strain>
    </source>
</reference>